<gene>
    <name evidence="1" type="ORF">ACFSJ0_11520</name>
</gene>
<accession>A0ABW4G4M3</accession>
<protein>
    <submittedName>
        <fullName evidence="1">Lytic transglycosylase domain-containing protein</fullName>
    </submittedName>
</protein>
<evidence type="ECO:0000313" key="2">
    <source>
        <dbReference type="Proteomes" id="UP001597097"/>
    </source>
</evidence>
<dbReference type="EMBL" id="JBHUCM010000012">
    <property type="protein sequence ID" value="MFD1537668.1"/>
    <property type="molecule type" value="Genomic_DNA"/>
</dbReference>
<organism evidence="1 2">
    <name type="scientific">Nonomuraea guangzhouensis</name>
    <dbReference type="NCBI Taxonomy" id="1291555"/>
    <lineage>
        <taxon>Bacteria</taxon>
        <taxon>Bacillati</taxon>
        <taxon>Actinomycetota</taxon>
        <taxon>Actinomycetes</taxon>
        <taxon>Streptosporangiales</taxon>
        <taxon>Streptosporangiaceae</taxon>
        <taxon>Nonomuraea</taxon>
    </lineage>
</organism>
<evidence type="ECO:0000313" key="1">
    <source>
        <dbReference type="EMBL" id="MFD1537668.1"/>
    </source>
</evidence>
<comment type="caution">
    <text evidence="1">The sequence shown here is derived from an EMBL/GenBank/DDBJ whole genome shotgun (WGS) entry which is preliminary data.</text>
</comment>
<name>A0ABW4G4M3_9ACTN</name>
<dbReference type="RefSeq" id="WP_219537765.1">
    <property type="nucleotide sequence ID" value="NZ_JAHKRM010000040.1"/>
</dbReference>
<keyword evidence="2" id="KW-1185">Reference proteome</keyword>
<dbReference type="Proteomes" id="UP001597097">
    <property type="component" value="Unassembled WGS sequence"/>
</dbReference>
<proteinExistence type="predicted"/>
<reference evidence="2" key="1">
    <citation type="journal article" date="2019" name="Int. J. Syst. Evol. Microbiol.">
        <title>The Global Catalogue of Microorganisms (GCM) 10K type strain sequencing project: providing services to taxonomists for standard genome sequencing and annotation.</title>
        <authorList>
            <consortium name="The Broad Institute Genomics Platform"/>
            <consortium name="The Broad Institute Genome Sequencing Center for Infectious Disease"/>
            <person name="Wu L."/>
            <person name="Ma J."/>
        </authorList>
    </citation>
    <scope>NUCLEOTIDE SEQUENCE [LARGE SCALE GENOMIC DNA]</scope>
    <source>
        <strain evidence="2">CGMCC 1.15399</strain>
    </source>
</reference>
<sequence length="173" mass="19630">MDSTRALRYTFITLTVLTTVTGPSTLAGAASEPRIFELRTAKPRIYEGSWHAPVIRTRTWTTAAKPKIKAVPSKTRNKGIALDQVVQRAWSYQEFQCLDNLWTRESNWNHRAYNSSSGAYGIPQALPGGKMRGAGPDWKSNPETQIRWGLTYIKGRYGRPCGAWGHFRSHNWY</sequence>